<evidence type="ECO:0000313" key="2">
    <source>
        <dbReference type="EMBL" id="KXB58936.1"/>
    </source>
</evidence>
<comment type="caution">
    <text evidence="2">The sequence shown here is derived from an EMBL/GenBank/DDBJ whole genome shotgun (WGS) entry which is preliminary data.</text>
</comment>
<dbReference type="Proteomes" id="UP000070467">
    <property type="component" value="Unassembled WGS sequence"/>
</dbReference>
<dbReference type="EMBL" id="LSDB01000001">
    <property type="protein sequence ID" value="KXB58936.1"/>
    <property type="molecule type" value="Genomic_DNA"/>
</dbReference>
<proteinExistence type="predicted"/>
<feature type="transmembrane region" description="Helical" evidence="1">
    <location>
        <begin position="7"/>
        <end position="27"/>
    </location>
</feature>
<keyword evidence="3" id="KW-1185">Reference proteome</keyword>
<keyword evidence="1" id="KW-1133">Transmembrane helix</keyword>
<protein>
    <submittedName>
        <fullName evidence="2">Uncharacterized protein</fullName>
    </submittedName>
</protein>
<name>A0ABR5TND8_9BACL</name>
<feature type="transmembrane region" description="Helical" evidence="1">
    <location>
        <begin position="42"/>
        <end position="62"/>
    </location>
</feature>
<evidence type="ECO:0000256" key="1">
    <source>
        <dbReference type="SAM" id="Phobius"/>
    </source>
</evidence>
<gene>
    <name evidence="2" type="ORF">HMPREF1871_00002</name>
</gene>
<organism evidence="2 3">
    <name type="scientific">Gemelliphila asaccharolytica</name>
    <dbReference type="NCBI Taxonomy" id="502393"/>
    <lineage>
        <taxon>Bacteria</taxon>
        <taxon>Bacillati</taxon>
        <taxon>Bacillota</taxon>
        <taxon>Bacilli</taxon>
        <taxon>Bacillales</taxon>
        <taxon>Gemellaceae</taxon>
        <taxon>Gemelliphila</taxon>
    </lineage>
</organism>
<sequence>MLNFINELYYALLAVYIKFSKNIFLFFEKEFIIIKIPTTKQVFFIFCVDISFFLFYIFKLIVK</sequence>
<keyword evidence="1" id="KW-0472">Membrane</keyword>
<reference evidence="2 3" key="1">
    <citation type="submission" date="2016-01" db="EMBL/GenBank/DDBJ databases">
        <authorList>
            <person name="Mitreva M."/>
            <person name="Pepin K.H."/>
            <person name="Mihindukulasuriya K.A."/>
            <person name="Fulton R."/>
            <person name="Fronick C."/>
            <person name="O'Laughlin M."/>
            <person name="Miner T."/>
            <person name="Herter B."/>
            <person name="Rosa B.A."/>
            <person name="Cordes M."/>
            <person name="Tomlinson C."/>
            <person name="Wollam A."/>
            <person name="Palsikar V.B."/>
            <person name="Mardis E.R."/>
            <person name="Wilson R.K."/>
        </authorList>
    </citation>
    <scope>NUCLEOTIDE SEQUENCE [LARGE SCALE GENOMIC DNA]</scope>
    <source>
        <strain evidence="2 3">KA00071</strain>
    </source>
</reference>
<evidence type="ECO:0000313" key="3">
    <source>
        <dbReference type="Proteomes" id="UP000070467"/>
    </source>
</evidence>
<accession>A0ABR5TND8</accession>
<keyword evidence="1" id="KW-0812">Transmembrane</keyword>